<protein>
    <submittedName>
        <fullName evidence="6">Crp/Fnr family transcriptional regulator</fullName>
    </submittedName>
</protein>
<evidence type="ECO:0000259" key="4">
    <source>
        <dbReference type="PROSITE" id="PS50042"/>
    </source>
</evidence>
<dbReference type="SUPFAM" id="SSF46785">
    <property type="entry name" value="Winged helix' DNA-binding domain"/>
    <property type="match status" value="1"/>
</dbReference>
<reference evidence="6 7" key="1">
    <citation type="submission" date="2018-11" db="EMBL/GenBank/DDBJ databases">
        <title>Paraburkholderia sp. DHOA04, isolated from soil.</title>
        <authorList>
            <person name="Gao Z.-H."/>
            <person name="Qiu L.-H."/>
            <person name="Fu J.-C."/>
        </authorList>
    </citation>
    <scope>NUCLEOTIDE SEQUENCE [LARGE SCALE GENOMIC DNA]</scope>
    <source>
        <strain evidence="6 7">DHOA04</strain>
    </source>
</reference>
<sequence length="277" mass="30597">MSQLASPNSIDDGSPARRSDIARCSICAMQTLCVPRNVDKATLGSLEKLIQSARSLRRGQYVYSSDHEARYLFAVRSGAVKTMARTRDGREQIVGVHRPGDALGLDGLATGTYAFDAVALHDTTVCLIPYNQFRQMCNEMPAVQQRLFEIMGRQLVQVANGRLSACMQSVEARVVGFFIELAENNAMRGFSSREFTMYMTRAEVGNYLGTTLETVCRVISALSRDGIIEAHGKRIRVLDPDRLKARLVSHATKPEQVTADAVRDEESTLVDEVCESV</sequence>
<dbReference type="AlphaFoldDB" id="A0A3N6MCF5"/>
<evidence type="ECO:0000259" key="5">
    <source>
        <dbReference type="PROSITE" id="PS51063"/>
    </source>
</evidence>
<keyword evidence="7" id="KW-1185">Reference proteome</keyword>
<evidence type="ECO:0000313" key="6">
    <source>
        <dbReference type="EMBL" id="RQH01574.1"/>
    </source>
</evidence>
<dbReference type="InterPro" id="IPR014710">
    <property type="entry name" value="RmlC-like_jellyroll"/>
</dbReference>
<dbReference type="SUPFAM" id="SSF51206">
    <property type="entry name" value="cAMP-binding domain-like"/>
    <property type="match status" value="1"/>
</dbReference>
<dbReference type="EMBL" id="RQIS01000022">
    <property type="protein sequence ID" value="RQH01574.1"/>
    <property type="molecule type" value="Genomic_DNA"/>
</dbReference>
<dbReference type="Pfam" id="PF13545">
    <property type="entry name" value="HTH_Crp_2"/>
    <property type="match status" value="1"/>
</dbReference>
<feature type="domain" description="HTH crp-type" evidence="5">
    <location>
        <begin position="168"/>
        <end position="241"/>
    </location>
</feature>
<name>A0A3N6MCF5_9BURK</name>
<dbReference type="GO" id="GO:0003677">
    <property type="term" value="F:DNA binding"/>
    <property type="evidence" value="ECO:0007669"/>
    <property type="project" value="UniProtKB-KW"/>
</dbReference>
<dbReference type="OrthoDB" id="7643467at2"/>
<dbReference type="Pfam" id="PF00027">
    <property type="entry name" value="cNMP_binding"/>
    <property type="match status" value="1"/>
</dbReference>
<dbReference type="InterPro" id="IPR036388">
    <property type="entry name" value="WH-like_DNA-bd_sf"/>
</dbReference>
<dbReference type="PANTHER" id="PTHR24567">
    <property type="entry name" value="CRP FAMILY TRANSCRIPTIONAL REGULATORY PROTEIN"/>
    <property type="match status" value="1"/>
</dbReference>
<dbReference type="InterPro" id="IPR036390">
    <property type="entry name" value="WH_DNA-bd_sf"/>
</dbReference>
<dbReference type="InterPro" id="IPR000595">
    <property type="entry name" value="cNMP-bd_dom"/>
</dbReference>
<dbReference type="SMART" id="SM00419">
    <property type="entry name" value="HTH_CRP"/>
    <property type="match status" value="1"/>
</dbReference>
<comment type="caution">
    <text evidence="6">The sequence shown here is derived from an EMBL/GenBank/DDBJ whole genome shotgun (WGS) entry which is preliminary data.</text>
</comment>
<dbReference type="InterPro" id="IPR018490">
    <property type="entry name" value="cNMP-bd_dom_sf"/>
</dbReference>
<dbReference type="CDD" id="cd00092">
    <property type="entry name" value="HTH_CRP"/>
    <property type="match status" value="1"/>
</dbReference>
<evidence type="ECO:0000256" key="1">
    <source>
        <dbReference type="ARBA" id="ARBA00023015"/>
    </source>
</evidence>
<dbReference type="FunFam" id="1.10.10.10:FF:000028">
    <property type="entry name" value="Fumarate/nitrate reduction transcriptional regulator Fnr"/>
    <property type="match status" value="1"/>
</dbReference>
<keyword evidence="3" id="KW-0804">Transcription</keyword>
<evidence type="ECO:0000313" key="7">
    <source>
        <dbReference type="Proteomes" id="UP000272778"/>
    </source>
</evidence>
<dbReference type="InterPro" id="IPR012318">
    <property type="entry name" value="HTH_CRP"/>
</dbReference>
<dbReference type="PRINTS" id="PR00034">
    <property type="entry name" value="HTHCRP"/>
</dbReference>
<dbReference type="SMART" id="SM00100">
    <property type="entry name" value="cNMP"/>
    <property type="match status" value="1"/>
</dbReference>
<dbReference type="PANTHER" id="PTHR24567:SF75">
    <property type="entry name" value="FUMARATE AND NITRATE REDUCTION REGULATORY PROTEIN"/>
    <property type="match status" value="1"/>
</dbReference>
<dbReference type="GO" id="GO:0003700">
    <property type="term" value="F:DNA-binding transcription factor activity"/>
    <property type="evidence" value="ECO:0007669"/>
    <property type="project" value="TreeGrafter"/>
</dbReference>
<keyword evidence="1" id="KW-0805">Transcription regulation</keyword>
<dbReference type="Proteomes" id="UP000272778">
    <property type="component" value="Unassembled WGS sequence"/>
</dbReference>
<feature type="domain" description="Cyclic nucleotide-binding" evidence="4">
    <location>
        <begin position="34"/>
        <end position="154"/>
    </location>
</feature>
<gene>
    <name evidence="6" type="ORF">D1Y85_23565</name>
</gene>
<keyword evidence="2" id="KW-0238">DNA-binding</keyword>
<dbReference type="Gene3D" id="1.10.10.10">
    <property type="entry name" value="Winged helix-like DNA-binding domain superfamily/Winged helix DNA-binding domain"/>
    <property type="match status" value="1"/>
</dbReference>
<dbReference type="InterPro" id="IPR050397">
    <property type="entry name" value="Env_Response_Regulators"/>
</dbReference>
<dbReference type="PROSITE" id="PS51063">
    <property type="entry name" value="HTH_CRP_2"/>
    <property type="match status" value="1"/>
</dbReference>
<accession>A0A3N6MCF5</accession>
<dbReference type="Gene3D" id="2.60.120.10">
    <property type="entry name" value="Jelly Rolls"/>
    <property type="match status" value="1"/>
</dbReference>
<evidence type="ECO:0000256" key="2">
    <source>
        <dbReference type="ARBA" id="ARBA00023125"/>
    </source>
</evidence>
<dbReference type="GO" id="GO:0005829">
    <property type="term" value="C:cytosol"/>
    <property type="evidence" value="ECO:0007669"/>
    <property type="project" value="TreeGrafter"/>
</dbReference>
<dbReference type="CDD" id="cd00038">
    <property type="entry name" value="CAP_ED"/>
    <property type="match status" value="1"/>
</dbReference>
<proteinExistence type="predicted"/>
<dbReference type="PROSITE" id="PS50042">
    <property type="entry name" value="CNMP_BINDING_3"/>
    <property type="match status" value="1"/>
</dbReference>
<dbReference type="RefSeq" id="WP_124153490.1">
    <property type="nucleotide sequence ID" value="NZ_RQIS01000022.1"/>
</dbReference>
<organism evidence="6 7">
    <name type="scientific">Paraburkholderia dinghuensis</name>
    <dbReference type="NCBI Taxonomy" id="2305225"/>
    <lineage>
        <taxon>Bacteria</taxon>
        <taxon>Pseudomonadati</taxon>
        <taxon>Pseudomonadota</taxon>
        <taxon>Betaproteobacteria</taxon>
        <taxon>Burkholderiales</taxon>
        <taxon>Burkholderiaceae</taxon>
        <taxon>Paraburkholderia</taxon>
    </lineage>
</organism>
<evidence type="ECO:0000256" key="3">
    <source>
        <dbReference type="ARBA" id="ARBA00023163"/>
    </source>
</evidence>